<evidence type="ECO:0000313" key="2">
    <source>
        <dbReference type="EMBL" id="CRY94197.1"/>
    </source>
</evidence>
<dbReference type="AlphaFoldDB" id="A0A0H5QDJ6"/>
<feature type="region of interest" description="Disordered" evidence="1">
    <location>
        <begin position="1"/>
        <end position="25"/>
    </location>
</feature>
<sequence length="111" mass="12899">MSTESVTKSKRGGKREGAGRKPLSGYGTVVMRVPSGMKKYILSMIDIYVDWLNNDEMKKYIKERTTAGERLQAINIIERLVLHERERIAERARNDDDERQISLFEEQHSIE</sequence>
<name>A0A0H5QDJ6_9ZZZZ</name>
<evidence type="ECO:0000256" key="1">
    <source>
        <dbReference type="SAM" id="MobiDB-lite"/>
    </source>
</evidence>
<proteinExistence type="predicted"/>
<geneLocation type="plasmid" evidence="2">
    <name>pRGRH0208</name>
</geneLocation>
<protein>
    <submittedName>
        <fullName evidence="2">Uncharacterized protein</fullName>
    </submittedName>
</protein>
<reference evidence="2" key="1">
    <citation type="submission" date="2015-06" db="EMBL/GenBank/DDBJ databases">
        <authorList>
            <person name="Joergensen T."/>
        </authorList>
    </citation>
    <scope>NUCLEOTIDE SEQUENCE</scope>
    <source>
        <plasmid evidence="2">pRGRH0208</plasmid>
    </source>
</reference>
<reference evidence="2" key="2">
    <citation type="submission" date="2015-07" db="EMBL/GenBank/DDBJ databases">
        <title>Plasmids, circular viruses and viroids from rat gut.</title>
        <authorList>
            <person name="Jorgensen T.J."/>
            <person name="Hansen M.A."/>
            <person name="Xu Z."/>
            <person name="Tabak M.A."/>
            <person name="Sorensen S.J."/>
            <person name="Hansen L.H."/>
        </authorList>
    </citation>
    <scope>NUCLEOTIDE SEQUENCE</scope>
    <source>
        <plasmid evidence="2">pRGRH0208</plasmid>
    </source>
</reference>
<keyword evidence="2" id="KW-0614">Plasmid</keyword>
<accession>A0A0H5QDJ6</accession>
<organism evidence="2">
    <name type="scientific">uncultured prokaryote</name>
    <dbReference type="NCBI Taxonomy" id="198431"/>
    <lineage>
        <taxon>unclassified sequences</taxon>
        <taxon>environmental samples</taxon>
    </lineage>
</organism>
<dbReference type="EMBL" id="LN852888">
    <property type="protein sequence ID" value="CRY94197.1"/>
    <property type="molecule type" value="Genomic_DNA"/>
</dbReference>